<keyword evidence="2" id="KW-0131">Cell cycle</keyword>
<accession>A0A392TDZ6</accession>
<reference evidence="2 3" key="1">
    <citation type="journal article" date="2018" name="Front. Plant Sci.">
        <title>Red Clover (Trifolium pratense) and Zigzag Clover (T. medium) - A Picture of Genomic Similarities and Differences.</title>
        <authorList>
            <person name="Dluhosova J."/>
            <person name="Istvanek J."/>
            <person name="Nedelnik J."/>
            <person name="Repkova J."/>
        </authorList>
    </citation>
    <scope>NUCLEOTIDE SEQUENCE [LARGE SCALE GENOMIC DNA]</scope>
    <source>
        <strain evidence="3">cv. 10/8</strain>
        <tissue evidence="2">Leaf</tissue>
    </source>
</reference>
<dbReference type="PANTHER" id="PTHR48470:SF1">
    <property type="entry name" value="CELL DIVISION CONTROL PROTEIN 48 C ISOFORM 1"/>
    <property type="match status" value="1"/>
</dbReference>
<organism evidence="2 3">
    <name type="scientific">Trifolium medium</name>
    <dbReference type="NCBI Taxonomy" id="97028"/>
    <lineage>
        <taxon>Eukaryota</taxon>
        <taxon>Viridiplantae</taxon>
        <taxon>Streptophyta</taxon>
        <taxon>Embryophyta</taxon>
        <taxon>Tracheophyta</taxon>
        <taxon>Spermatophyta</taxon>
        <taxon>Magnoliopsida</taxon>
        <taxon>eudicotyledons</taxon>
        <taxon>Gunneridae</taxon>
        <taxon>Pentapetalae</taxon>
        <taxon>rosids</taxon>
        <taxon>fabids</taxon>
        <taxon>Fabales</taxon>
        <taxon>Fabaceae</taxon>
        <taxon>Papilionoideae</taxon>
        <taxon>50 kb inversion clade</taxon>
        <taxon>NPAAA clade</taxon>
        <taxon>Hologalegina</taxon>
        <taxon>IRL clade</taxon>
        <taxon>Trifolieae</taxon>
        <taxon>Trifolium</taxon>
    </lineage>
</organism>
<dbReference type="SUPFAM" id="SSF52540">
    <property type="entry name" value="P-loop containing nucleoside triphosphate hydrolases"/>
    <property type="match status" value="1"/>
</dbReference>
<dbReference type="PANTHER" id="PTHR48470">
    <property type="entry name" value="CELL DIVISION CONTROL PROTEIN 48 C ISOFORM 1"/>
    <property type="match status" value="1"/>
</dbReference>
<dbReference type="InterPro" id="IPR055278">
    <property type="entry name" value="CDC48c"/>
</dbReference>
<feature type="domain" description="ATPase AAA-type core" evidence="1">
    <location>
        <begin position="2"/>
        <end position="79"/>
    </location>
</feature>
<proteinExistence type="predicted"/>
<dbReference type="EMBL" id="LXQA010562557">
    <property type="protein sequence ID" value="MCI59383.1"/>
    <property type="molecule type" value="Genomic_DNA"/>
</dbReference>
<comment type="caution">
    <text evidence="2">The sequence shown here is derived from an EMBL/GenBank/DDBJ whole genome shotgun (WGS) entry which is preliminary data.</text>
</comment>
<evidence type="ECO:0000313" key="3">
    <source>
        <dbReference type="Proteomes" id="UP000265520"/>
    </source>
</evidence>
<feature type="non-terminal residue" evidence="2">
    <location>
        <position position="80"/>
    </location>
</feature>
<dbReference type="Pfam" id="PF00004">
    <property type="entry name" value="AAA"/>
    <property type="match status" value="1"/>
</dbReference>
<evidence type="ECO:0000313" key="2">
    <source>
        <dbReference type="EMBL" id="MCI59383.1"/>
    </source>
</evidence>
<dbReference type="AlphaFoldDB" id="A0A392TDZ6"/>
<dbReference type="Gene3D" id="3.40.50.300">
    <property type="entry name" value="P-loop containing nucleotide triphosphate hydrolases"/>
    <property type="match status" value="1"/>
</dbReference>
<protein>
    <submittedName>
        <fullName evidence="2">Cell division control protein 48 C-like</fullName>
    </submittedName>
</protein>
<dbReference type="GO" id="GO:0051301">
    <property type="term" value="P:cell division"/>
    <property type="evidence" value="ECO:0007669"/>
    <property type="project" value="UniProtKB-KW"/>
</dbReference>
<evidence type="ECO:0000259" key="1">
    <source>
        <dbReference type="Pfam" id="PF00004"/>
    </source>
</evidence>
<keyword evidence="2" id="KW-0132">Cell division</keyword>
<keyword evidence="3" id="KW-1185">Reference proteome</keyword>
<dbReference type="Proteomes" id="UP000265520">
    <property type="component" value="Unassembled WGS sequence"/>
</dbReference>
<dbReference type="GO" id="GO:0016887">
    <property type="term" value="F:ATP hydrolysis activity"/>
    <property type="evidence" value="ECO:0007669"/>
    <property type="project" value="InterPro"/>
</dbReference>
<name>A0A392TDZ6_9FABA</name>
<dbReference type="InterPro" id="IPR027417">
    <property type="entry name" value="P-loop_NTPase"/>
</dbReference>
<sequence>MIRELFSKAKRAAPSIIYIDEIDAIASKRDISQRQMETRIVTQLLTCMEGADYSGSSDATNRLDAIDSALRRPGRFDCEI</sequence>
<dbReference type="InterPro" id="IPR003959">
    <property type="entry name" value="ATPase_AAA_core"/>
</dbReference>
<dbReference type="GO" id="GO:0005524">
    <property type="term" value="F:ATP binding"/>
    <property type="evidence" value="ECO:0007669"/>
    <property type="project" value="InterPro"/>
</dbReference>